<organism evidence="3 4">
    <name type="scientific">Petrotoga miotherma DSM 10691</name>
    <dbReference type="NCBI Taxonomy" id="1434326"/>
    <lineage>
        <taxon>Bacteria</taxon>
        <taxon>Thermotogati</taxon>
        <taxon>Thermotogota</taxon>
        <taxon>Thermotogae</taxon>
        <taxon>Petrotogales</taxon>
        <taxon>Petrotogaceae</taxon>
        <taxon>Petrotoga</taxon>
    </lineage>
</organism>
<dbReference type="Pfam" id="PF03008">
    <property type="entry name" value="DUF234"/>
    <property type="match status" value="1"/>
</dbReference>
<dbReference type="RefSeq" id="WP_103078693.1">
    <property type="nucleotide sequence ID" value="NZ_AZRM01000023.1"/>
</dbReference>
<dbReference type="Proteomes" id="UP000236199">
    <property type="component" value="Unassembled WGS sequence"/>
</dbReference>
<reference evidence="3 4" key="1">
    <citation type="submission" date="2013-12" db="EMBL/GenBank/DDBJ databases">
        <title>Comparative genomics of Petrotoga isolates.</title>
        <authorList>
            <person name="Nesbo C.L."/>
            <person name="Charchuk R."/>
            <person name="Chow K."/>
        </authorList>
    </citation>
    <scope>NUCLEOTIDE SEQUENCE [LARGE SCALE GENOMIC DNA]</scope>
    <source>
        <strain evidence="3 4">DSM 10691</strain>
    </source>
</reference>
<gene>
    <name evidence="3" type="ORF">X928_04750</name>
</gene>
<evidence type="ECO:0000313" key="3">
    <source>
        <dbReference type="EMBL" id="PNS00542.1"/>
    </source>
</evidence>
<dbReference type="SUPFAM" id="SSF52540">
    <property type="entry name" value="P-loop containing nucleoside triphosphate hydrolases"/>
    <property type="match status" value="1"/>
</dbReference>
<dbReference type="PANTHER" id="PTHR34704">
    <property type="entry name" value="ATPASE"/>
    <property type="match status" value="1"/>
</dbReference>
<protein>
    <submittedName>
        <fullName evidence="3">ATPase</fullName>
    </submittedName>
</protein>
<dbReference type="InterPro" id="IPR027417">
    <property type="entry name" value="P-loop_NTPase"/>
</dbReference>
<evidence type="ECO:0000259" key="2">
    <source>
        <dbReference type="Pfam" id="PF03008"/>
    </source>
</evidence>
<feature type="domain" description="ATPase" evidence="1">
    <location>
        <begin position="2"/>
        <end position="202"/>
    </location>
</feature>
<dbReference type="Gene3D" id="3.40.50.300">
    <property type="entry name" value="P-loop containing nucleotide triphosphate hydrolases"/>
    <property type="match status" value="1"/>
</dbReference>
<name>A0A2K1PCN2_9BACT</name>
<dbReference type="EMBL" id="AZRM01000023">
    <property type="protein sequence ID" value="PNS00542.1"/>
    <property type="molecule type" value="Genomic_DNA"/>
</dbReference>
<comment type="caution">
    <text evidence="3">The sequence shown here is derived from an EMBL/GenBank/DDBJ whole genome shotgun (WGS) entry which is preliminary data.</text>
</comment>
<evidence type="ECO:0000313" key="4">
    <source>
        <dbReference type="Proteomes" id="UP000236199"/>
    </source>
</evidence>
<keyword evidence="4" id="KW-1185">Reference proteome</keyword>
<dbReference type="InterPro" id="IPR011579">
    <property type="entry name" value="ATPase_dom"/>
</dbReference>
<dbReference type="SUPFAM" id="SSF52980">
    <property type="entry name" value="Restriction endonuclease-like"/>
    <property type="match status" value="1"/>
</dbReference>
<feature type="domain" description="DUF234" evidence="2">
    <location>
        <begin position="310"/>
        <end position="405"/>
    </location>
</feature>
<accession>A0A2K1PCN2</accession>
<dbReference type="InterPro" id="IPR004256">
    <property type="entry name" value="DUF234"/>
</dbReference>
<sequence length="469" mass="55068">MFIGREPELTALNKLYQEDKFQFVVVYGRRRVGKTTLLLKFCKEKPFIFFVADESVDSLSLEKFSKEVFSFFNLTGLTEFNSWEEAFLFIANRAREERLIIVIDEFQYLVNANRSIPSILQKLIDHTLKDTKLFLIICGSYVNFMENEVLGYKSPLYGRRTAQFEITPFGFFDSRKFFPKYSWEEQVNTYGVLGGTPQYFVTFDEKVDVYENIKQKILFKSSYLNEEPIFLLRQELREPLIYNSILEALAEGNGKLNEISSRISFDNSKVAKYLETLIDLKIVERIKPEPIGRKSRGSIFKIKDNFFKFWYRFVFKNKALIEQGLADFVIKNKIKPFMNEYIGPIFEDISVEILKKMNVEGKLPFIFENIGKWWGNNPIKKIEEEIDIVAYDKKNILLGECKWQNTLLDMLVVKKLMDKGALFHFENKFYILFSKNGFTKETLNFAKASSNIILISFKDFVSSKNEELI</sequence>
<evidence type="ECO:0000259" key="1">
    <source>
        <dbReference type="Pfam" id="PF01637"/>
    </source>
</evidence>
<dbReference type="OrthoDB" id="9813134at2"/>
<dbReference type="GO" id="GO:0005524">
    <property type="term" value="F:ATP binding"/>
    <property type="evidence" value="ECO:0007669"/>
    <property type="project" value="InterPro"/>
</dbReference>
<dbReference type="Pfam" id="PF01637">
    <property type="entry name" value="ATPase_2"/>
    <property type="match status" value="1"/>
</dbReference>
<dbReference type="PANTHER" id="PTHR34704:SF1">
    <property type="entry name" value="ATPASE"/>
    <property type="match status" value="1"/>
</dbReference>
<proteinExistence type="predicted"/>
<dbReference type="InterPro" id="IPR011335">
    <property type="entry name" value="Restrct_endonuc-II-like"/>
</dbReference>
<dbReference type="AlphaFoldDB" id="A0A2K1PCN2"/>